<organism evidence="1 2">
    <name type="scientific">Antarcticirhabdus aurantiaca</name>
    <dbReference type="NCBI Taxonomy" id="2606717"/>
    <lineage>
        <taxon>Bacteria</taxon>
        <taxon>Pseudomonadati</taxon>
        <taxon>Pseudomonadota</taxon>
        <taxon>Alphaproteobacteria</taxon>
        <taxon>Hyphomicrobiales</taxon>
        <taxon>Aurantimonadaceae</taxon>
        <taxon>Antarcticirhabdus</taxon>
    </lineage>
</organism>
<dbReference type="EMBL" id="CP113520">
    <property type="protein sequence ID" value="WAJ29474.1"/>
    <property type="molecule type" value="Genomic_DNA"/>
</dbReference>
<name>A0ACD4NR83_9HYPH</name>
<evidence type="ECO:0000313" key="1">
    <source>
        <dbReference type="EMBL" id="WAJ29474.1"/>
    </source>
</evidence>
<evidence type="ECO:0000313" key="2">
    <source>
        <dbReference type="Proteomes" id="UP001163223"/>
    </source>
</evidence>
<reference evidence="1" key="1">
    <citation type="submission" date="2022-11" db="EMBL/GenBank/DDBJ databases">
        <title>beta-Carotene-producing bacterium, Jeongeuplla avenae sp. nov., alleviates the salt stress of Arabidopsis seedlings.</title>
        <authorList>
            <person name="Jiang L."/>
            <person name="Lee J."/>
        </authorList>
    </citation>
    <scope>NUCLEOTIDE SEQUENCE</scope>
    <source>
        <strain evidence="1">DY_R2A_6</strain>
    </source>
</reference>
<keyword evidence="2" id="KW-1185">Reference proteome</keyword>
<dbReference type="Proteomes" id="UP001163223">
    <property type="component" value="Chromosome"/>
</dbReference>
<accession>A0ACD4NR83</accession>
<sequence length="890" mass="98234">MQNEPIEAAWDEDERVAALDRYRILDTPPETEFDDIARIAADVCGTPIAVVNLVSRDRQFFKAEVGLGVRETPLDTSFCRHALLERDFLVVPDARKDPRLQHNPLVTGEAGLRFYAGALLKTEEGLPLGTVCVLDYEPRHLTERQLGTLRALARQAMSQMRLRLALAEREENAGMSRRHAAQLQALAQASLEVGAAPTMEAKLEAITGIARRIVGAHQSVVSMTRGPDWSQAINAVSMSERYDRWRDYGRMPDGSGIYAWACEVNEPIRMTQAELEAHPRWRGFGGHAPDHPPMRGWLAAPMIARDGRNLGLIQLSDKEGGGEFDASDEAILLQLAQLASTAIEEARTEARLRETTRRLDAVLNNASVSIFLMDERQHCVYMNAAAERLTGYSLDEVQGRPLHDVIHHTHPDGRPFPIEDCAIDRAFPENNNTRGEEVFVHRDGSFYPVAFTASPIRDEAAKTVGTIIEVRDIRDEKAAREALARHGEELETLVAERTEELERTHEALRQSQKMEAVGQLTGGVAHDFNNLLQIVIGNLDLIQRNLPEEAARLRRAAGNAMTGAKRAATLTQRLLAFSRRQPLEPRPISVNRLVTNMSDLLDRTLGETIEIETILSGSLWQVEADPNQLEAAILNLAVNARDAMPGGGKLTIETANTYLDHGYVAHNAEVQPGQYVVICVSDTGTGMDKQTMSKVFEPFFTTKEVGKGTGLGLSQVYGFVKQSGGNVKIYSEVDEGTTVKIYLPRRVGSAAEEQAGGEGVAPEGNRLETILVLEDDDDVRAYSAEVLRELGYRVLEAGEGASALRLLDREDGKVDLLFSDVVLPGGMSGAVVAEEARKRQPKLKVLFTTGYARNAIVHQGRLDHGVELLTKPFTFTALATRVRDILDRRD</sequence>
<protein>
    <submittedName>
        <fullName evidence="1">PAS domain S-box protein</fullName>
    </submittedName>
</protein>
<proteinExistence type="predicted"/>
<gene>
    <name evidence="1" type="ORF">OXU80_04345</name>
</gene>